<organism evidence="1 2">
    <name type="scientific">Chromobacterium violaceum</name>
    <dbReference type="NCBI Taxonomy" id="536"/>
    <lineage>
        <taxon>Bacteria</taxon>
        <taxon>Pseudomonadati</taxon>
        <taxon>Pseudomonadota</taxon>
        <taxon>Betaproteobacteria</taxon>
        <taxon>Neisseriales</taxon>
        <taxon>Chromobacteriaceae</taxon>
        <taxon>Chromobacterium</taxon>
    </lineage>
</organism>
<dbReference type="Gene3D" id="3.90.470.20">
    <property type="entry name" value="4'-phosphopantetheinyl transferase domain"/>
    <property type="match status" value="1"/>
</dbReference>
<name>A0A3S4JWL0_CHRVL</name>
<protein>
    <submittedName>
        <fullName evidence="1">Uncharacterized protein</fullName>
    </submittedName>
</protein>
<evidence type="ECO:0000313" key="1">
    <source>
        <dbReference type="EMBL" id="VEB42422.1"/>
    </source>
</evidence>
<evidence type="ECO:0000313" key="2">
    <source>
        <dbReference type="Proteomes" id="UP000275777"/>
    </source>
</evidence>
<dbReference type="SUPFAM" id="SSF56214">
    <property type="entry name" value="4'-phosphopantetheinyl transferase"/>
    <property type="match status" value="1"/>
</dbReference>
<dbReference type="Proteomes" id="UP000275777">
    <property type="component" value="Chromosome"/>
</dbReference>
<dbReference type="GO" id="GO:0008897">
    <property type="term" value="F:holo-[acyl-carrier-protein] synthase activity"/>
    <property type="evidence" value="ECO:0007669"/>
    <property type="project" value="InterPro"/>
</dbReference>
<dbReference type="GO" id="GO:0000287">
    <property type="term" value="F:magnesium ion binding"/>
    <property type="evidence" value="ECO:0007669"/>
    <property type="project" value="InterPro"/>
</dbReference>
<accession>A0A3S4JWL0</accession>
<dbReference type="EMBL" id="LR134182">
    <property type="protein sequence ID" value="VEB42422.1"/>
    <property type="molecule type" value="Genomic_DNA"/>
</dbReference>
<dbReference type="AlphaFoldDB" id="A0A3S4JWL0"/>
<dbReference type="InterPro" id="IPR037143">
    <property type="entry name" value="4-PPantetheinyl_Trfase_dom_sf"/>
</dbReference>
<sequence length="59" mass="6790">MWVDSCPLSALAPQDWVDAEAWLGPAERLRLSTMPNPSRRRQFLAARWLLRRLASQKLG</sequence>
<reference evidence="1 2" key="1">
    <citation type="submission" date="2018-12" db="EMBL/GenBank/DDBJ databases">
        <authorList>
            <consortium name="Pathogen Informatics"/>
        </authorList>
    </citation>
    <scope>NUCLEOTIDE SEQUENCE [LARGE SCALE GENOMIC DNA]</scope>
    <source>
        <strain evidence="1 2">NCTC9695</strain>
    </source>
</reference>
<proteinExistence type="predicted"/>
<gene>
    <name evidence="1" type="ORF">NCTC9695_02872</name>
</gene>